<dbReference type="NCBIfam" id="TIGR03545">
    <property type="entry name" value="TIGR03545 family protein"/>
    <property type="match status" value="1"/>
</dbReference>
<feature type="transmembrane region" description="Helical" evidence="2">
    <location>
        <begin position="7"/>
        <end position="25"/>
    </location>
</feature>
<proteinExistence type="predicted"/>
<dbReference type="Proteomes" id="UP000318288">
    <property type="component" value="Unassembled WGS sequence"/>
</dbReference>
<keyword evidence="2" id="KW-1133">Transmembrane helix</keyword>
<sequence>MIRWSFVLTRLIVVGAIVFLLGWGLGPLANYATVRGIESVTGAKVDIDKTHVGLFPPRVQYVDVRIADPRNDKDMRDAIRADSIDLVIDGNALLHRRWVASSGVITGLQVGSQRETSGRLEPTEAPSASDRGSSMLGQLLGTQVDKLGDEAESLVTDLETLRRSKEIRARWESEYAAMVVRARELETNLRSIRDRARGIDNPLRDWVELERTLSEARDAKNDLLIVRQAIDSLPDQLQRDLASLEEAKQIDIARVDKYVPGDLTNAQEFGIDIITDAVRDQVMQVKSYLDGGRTLANYTVVAPESDRVRGVDHYLDRVRQPELMIRHCEVSGLMRAGGDVYSMTGMVDNMTPTPQWLAEPTRARLRLEGPEVLRVEYVRDRRGSANVDLLTLHWPEMDAKPMRLGNPAEAGLAINGGKRELWVQVRTEGTAIEGRLVSKQTGVQMDLNVDPKFNDTAGVVSMRDSLAAVDRIEIDANFAGTWKDLNLKLNTNLGQVMRRATQDAVDGQLRDTKEKMTAKIEKVHSDQTIALRQWLGSQATEARSLLASADNSIQEMSEKMLSKGDQAEALLGSRLRSAIESKLR</sequence>
<dbReference type="OrthoDB" id="226892at2"/>
<dbReference type="AlphaFoldDB" id="A0A5C6ERK3"/>
<reference evidence="3 4" key="1">
    <citation type="submission" date="2019-02" db="EMBL/GenBank/DDBJ databases">
        <title>Deep-cultivation of Planctomycetes and their phenomic and genomic characterization uncovers novel biology.</title>
        <authorList>
            <person name="Wiegand S."/>
            <person name="Jogler M."/>
            <person name="Boedeker C."/>
            <person name="Pinto D."/>
            <person name="Vollmers J."/>
            <person name="Rivas-Marin E."/>
            <person name="Kohn T."/>
            <person name="Peeters S.H."/>
            <person name="Heuer A."/>
            <person name="Rast P."/>
            <person name="Oberbeckmann S."/>
            <person name="Bunk B."/>
            <person name="Jeske O."/>
            <person name="Meyerdierks A."/>
            <person name="Storesund J.E."/>
            <person name="Kallscheuer N."/>
            <person name="Luecker S."/>
            <person name="Lage O.M."/>
            <person name="Pohl T."/>
            <person name="Merkel B.J."/>
            <person name="Hornburger P."/>
            <person name="Mueller R.-W."/>
            <person name="Bruemmer F."/>
            <person name="Labrenz M."/>
            <person name="Spormann A.M."/>
            <person name="Op Den Camp H."/>
            <person name="Overmann J."/>
            <person name="Amann R."/>
            <person name="Jetten M.S.M."/>
            <person name="Mascher T."/>
            <person name="Medema M.H."/>
            <person name="Devos D.P."/>
            <person name="Kaster A.-K."/>
            <person name="Ovreas L."/>
            <person name="Rohde M."/>
            <person name="Galperin M.Y."/>
            <person name="Jogler C."/>
        </authorList>
    </citation>
    <scope>NUCLEOTIDE SEQUENCE [LARGE SCALE GENOMIC DNA]</scope>
    <source>
        <strain evidence="3 4">Poly51</strain>
    </source>
</reference>
<organism evidence="3 4">
    <name type="scientific">Rubripirellula tenax</name>
    <dbReference type="NCBI Taxonomy" id="2528015"/>
    <lineage>
        <taxon>Bacteria</taxon>
        <taxon>Pseudomonadati</taxon>
        <taxon>Planctomycetota</taxon>
        <taxon>Planctomycetia</taxon>
        <taxon>Pirellulales</taxon>
        <taxon>Pirellulaceae</taxon>
        <taxon>Rubripirellula</taxon>
    </lineage>
</organism>
<comment type="caution">
    <text evidence="3">The sequence shown here is derived from an EMBL/GenBank/DDBJ whole genome shotgun (WGS) entry which is preliminary data.</text>
</comment>
<protein>
    <submittedName>
        <fullName evidence="3">Uncharacterized protein</fullName>
    </submittedName>
</protein>
<evidence type="ECO:0000256" key="2">
    <source>
        <dbReference type="SAM" id="Phobius"/>
    </source>
</evidence>
<keyword evidence="2" id="KW-0472">Membrane</keyword>
<evidence type="ECO:0000313" key="4">
    <source>
        <dbReference type="Proteomes" id="UP000318288"/>
    </source>
</evidence>
<gene>
    <name evidence="3" type="ORF">Poly51_42330</name>
</gene>
<name>A0A5C6ERK3_9BACT</name>
<dbReference type="RefSeq" id="WP_146459608.1">
    <property type="nucleotide sequence ID" value="NZ_SJPW01000005.1"/>
</dbReference>
<feature type="region of interest" description="Disordered" evidence="1">
    <location>
        <begin position="110"/>
        <end position="135"/>
    </location>
</feature>
<keyword evidence="2" id="KW-0812">Transmembrane</keyword>
<evidence type="ECO:0000256" key="1">
    <source>
        <dbReference type="SAM" id="MobiDB-lite"/>
    </source>
</evidence>
<accession>A0A5C6ERK3</accession>
<evidence type="ECO:0000313" key="3">
    <source>
        <dbReference type="EMBL" id="TWU50940.1"/>
    </source>
</evidence>
<dbReference type="InterPro" id="IPR019934">
    <property type="entry name" value="CHP03545"/>
</dbReference>
<dbReference type="EMBL" id="SJPW01000005">
    <property type="protein sequence ID" value="TWU50940.1"/>
    <property type="molecule type" value="Genomic_DNA"/>
</dbReference>
<keyword evidence="4" id="KW-1185">Reference proteome</keyword>